<protein>
    <submittedName>
        <fullName evidence="1">Uncharacterized protein</fullName>
    </submittedName>
</protein>
<organism evidence="1 2">
    <name type="scientific">Larimichthys crocea</name>
    <name type="common">Large yellow croaker</name>
    <name type="synonym">Pseudosciaena crocea</name>
    <dbReference type="NCBI Taxonomy" id="215358"/>
    <lineage>
        <taxon>Eukaryota</taxon>
        <taxon>Metazoa</taxon>
        <taxon>Chordata</taxon>
        <taxon>Craniata</taxon>
        <taxon>Vertebrata</taxon>
        <taxon>Euteleostomi</taxon>
        <taxon>Actinopterygii</taxon>
        <taxon>Neopterygii</taxon>
        <taxon>Teleostei</taxon>
        <taxon>Neoteleostei</taxon>
        <taxon>Acanthomorphata</taxon>
        <taxon>Eupercaria</taxon>
        <taxon>Sciaenidae</taxon>
        <taxon>Larimichthys</taxon>
    </lineage>
</organism>
<name>A0ACD3RHS4_LARCR</name>
<gene>
    <name evidence="1" type="ORF">E3U43_003352</name>
</gene>
<comment type="caution">
    <text evidence="1">The sequence shown here is derived from an EMBL/GenBank/DDBJ whole genome shotgun (WGS) entry which is preliminary data.</text>
</comment>
<proteinExistence type="predicted"/>
<reference evidence="1" key="1">
    <citation type="submission" date="2018-11" db="EMBL/GenBank/DDBJ databases">
        <title>The sequence and de novo assembly of Larimichthys crocea genome using PacBio and Hi-C technologies.</title>
        <authorList>
            <person name="Xu P."/>
            <person name="Chen B."/>
            <person name="Zhou Z."/>
            <person name="Ke Q."/>
            <person name="Wu Y."/>
            <person name="Bai H."/>
            <person name="Pu F."/>
        </authorList>
    </citation>
    <scope>NUCLEOTIDE SEQUENCE</scope>
    <source>
        <tissue evidence="1">Muscle</tissue>
    </source>
</reference>
<dbReference type="Proteomes" id="UP000793456">
    <property type="component" value="Chromosome V"/>
</dbReference>
<accession>A0ACD3RHS4</accession>
<dbReference type="EMBL" id="CM011678">
    <property type="protein sequence ID" value="TMS19031.1"/>
    <property type="molecule type" value="Genomic_DNA"/>
</dbReference>
<keyword evidence="2" id="KW-1185">Reference proteome</keyword>
<evidence type="ECO:0000313" key="2">
    <source>
        <dbReference type="Proteomes" id="UP000793456"/>
    </source>
</evidence>
<evidence type="ECO:0000313" key="1">
    <source>
        <dbReference type="EMBL" id="TMS19031.1"/>
    </source>
</evidence>
<sequence length="400" mass="44214">MRGEESSDSESGRMEESSIRRSLETLCQELNMDEHTATEAMDNFSAIWNTYTLEGDVVHWLACSLYAACRKGCTPTVGKGLMEGNCVSLTRILRTSKLRSVTFGSAVPDDSDPVLLQDEEVGRHVEPLAGLQAANGPAGAQLRGNFRMIGDDLVNSYHLLLCCLDLVFGNAMLCANRKDLINPTFRGLPALYRVDGHDSLDERPPCVLERLCELHDGLVVEAKGIKQHYFKPYIQKLFQKQILKGNDDHLTELLDPQNFIDNNKAINREYEEYVLTVGDFDERVFLGADADEEIGTPRKIIQEPCAIQTAAQNQLHQHMEKPGTLAPSTPLTGRVYLKEKDLLVTPVSSATQSVSRLQSMVAGLRTAPSDHLLQIFNNSVSCAAVKGLAPEIPQSPYSPE</sequence>